<dbReference type="EnsemblMetazoa" id="CLYHEMT012201.1">
    <property type="protein sequence ID" value="CLYHEMP012201.1"/>
    <property type="gene ID" value="CLYHEMG012201"/>
</dbReference>
<dbReference type="Proteomes" id="UP000594262">
    <property type="component" value="Unplaced"/>
</dbReference>
<sequence length="137" mass="16330">FDIYYHDFSQNVEEVENIIREELTGPGRLLGYRAMHLKLRQKYDVKIPRDHVYEIMHKINPELLEERRPCFKKKRKKTHFVTKGPDWVFSLDGHDKLMGYQNSTFPLAIYGCMDTASRKKNDVFKSLGDKFKTRGCW</sequence>
<accession>A0A7M5VGW6</accession>
<protein>
    <submittedName>
        <fullName evidence="1">Uncharacterized protein</fullName>
    </submittedName>
</protein>
<dbReference type="PANTHER" id="PTHR46177:SF1">
    <property type="entry name" value="INTEGRASE CATALYTIC DOMAIN-CONTAINING PROTEIN"/>
    <property type="match status" value="1"/>
</dbReference>
<keyword evidence="2" id="KW-1185">Reference proteome</keyword>
<evidence type="ECO:0000313" key="2">
    <source>
        <dbReference type="Proteomes" id="UP000594262"/>
    </source>
</evidence>
<dbReference type="OrthoDB" id="5947409at2759"/>
<name>A0A7M5VGW6_9CNID</name>
<dbReference type="AlphaFoldDB" id="A0A7M5VGW6"/>
<evidence type="ECO:0000313" key="1">
    <source>
        <dbReference type="EnsemblMetazoa" id="CLYHEMP012201.1"/>
    </source>
</evidence>
<organism evidence="1 2">
    <name type="scientific">Clytia hemisphaerica</name>
    <dbReference type="NCBI Taxonomy" id="252671"/>
    <lineage>
        <taxon>Eukaryota</taxon>
        <taxon>Metazoa</taxon>
        <taxon>Cnidaria</taxon>
        <taxon>Hydrozoa</taxon>
        <taxon>Hydroidolina</taxon>
        <taxon>Leptothecata</taxon>
        <taxon>Obeliida</taxon>
        <taxon>Clytiidae</taxon>
        <taxon>Clytia</taxon>
    </lineage>
</organism>
<proteinExistence type="predicted"/>
<reference evidence="1" key="1">
    <citation type="submission" date="2021-01" db="UniProtKB">
        <authorList>
            <consortium name="EnsemblMetazoa"/>
        </authorList>
    </citation>
    <scope>IDENTIFICATION</scope>
</reference>
<dbReference type="PANTHER" id="PTHR46177">
    <property type="entry name" value="INTEGRASE CATALYTIC DOMAIN-CONTAINING PROTEIN"/>
    <property type="match status" value="1"/>
</dbReference>